<evidence type="ECO:0000313" key="3">
    <source>
        <dbReference type="Proteomes" id="UP000007967"/>
    </source>
</evidence>
<dbReference type="EMBL" id="CP001736">
    <property type="protein sequence ID" value="ADB30045.1"/>
    <property type="molecule type" value="Genomic_DNA"/>
</dbReference>
<organism evidence="2 3">
    <name type="scientific">Kribbella flavida (strain DSM 17836 / JCM 10339 / NBRC 14399)</name>
    <dbReference type="NCBI Taxonomy" id="479435"/>
    <lineage>
        <taxon>Bacteria</taxon>
        <taxon>Bacillati</taxon>
        <taxon>Actinomycetota</taxon>
        <taxon>Actinomycetes</taxon>
        <taxon>Propionibacteriales</taxon>
        <taxon>Kribbellaceae</taxon>
        <taxon>Kribbella</taxon>
    </lineage>
</organism>
<protein>
    <submittedName>
        <fullName evidence="2">Uncharacterized protein</fullName>
    </submittedName>
</protein>
<reference evidence="3" key="1">
    <citation type="submission" date="2009-09" db="EMBL/GenBank/DDBJ databases">
        <title>The complete genome of Kribbella flavida DSM 17836.</title>
        <authorList>
            <consortium name="US DOE Joint Genome Institute (JGI-PGF)"/>
            <person name="Lucas S."/>
            <person name="Copeland A."/>
            <person name="Lapidus A."/>
            <person name="Glavina del Rio T."/>
            <person name="Dalin E."/>
            <person name="Tice H."/>
            <person name="Bruce D."/>
            <person name="Goodwin L."/>
            <person name="Pitluck S."/>
            <person name="Kyrpides N."/>
            <person name="Mavromatis K."/>
            <person name="Ivanova N."/>
            <person name="Saunders E."/>
            <person name="Brettin T."/>
            <person name="Detter J.C."/>
            <person name="Han C."/>
            <person name="Larimer F."/>
            <person name="Land M."/>
            <person name="Hauser L."/>
            <person name="Markowitz V."/>
            <person name="Cheng J.-F."/>
            <person name="Hugenholtz P."/>
            <person name="Woyke T."/>
            <person name="Wu D."/>
            <person name="Pukall R."/>
            <person name="Klenk H.-P."/>
            <person name="Eisen J.A."/>
        </authorList>
    </citation>
    <scope>NUCLEOTIDE SEQUENCE [LARGE SCALE GENOMIC DNA]</scope>
    <source>
        <strain evidence="3">DSM 17836 / JCM 10339 / NBRC 14399</strain>
    </source>
</reference>
<accession>D2Q047</accession>
<dbReference type="Proteomes" id="UP000007967">
    <property type="component" value="Chromosome"/>
</dbReference>
<sequence>MTNQLPERAHGNHLPPDPPVRRALPPLSRAETAHLVRLAVAAAAEHGLQATYDGTDALRLTPAVRRAPSTDPPGSFELGCGGEIVAGLTNLARMVAAERSHRWPQLVAEHFDRLGDHLLHGPPPPPADPSRDLLARLTPTSSLPPSWTAGLREFLPGLLAVPATTDNGLVTMHLDPSDFGMTRAEALSTGLANLRRLPDTVEYVDHDGARIAVLSGSSFAASRALVLDTVLRETLHVENPQYGVLVALPVRSLLLIHVVTDLSVLPAIAVMLGLSLRTHAEHPGPLTPWIHHVTGSTWSPATTQPDDLEAIHLTPEVQALARTLSHLE</sequence>
<evidence type="ECO:0000313" key="2">
    <source>
        <dbReference type="EMBL" id="ADB30045.1"/>
    </source>
</evidence>
<keyword evidence="3" id="KW-1185">Reference proteome</keyword>
<gene>
    <name evidence="2" type="ordered locus">Kfla_0940</name>
</gene>
<dbReference type="STRING" id="479435.Kfla_0940"/>
<dbReference type="AlphaFoldDB" id="D2Q047"/>
<feature type="region of interest" description="Disordered" evidence="1">
    <location>
        <begin position="1"/>
        <end position="24"/>
    </location>
</feature>
<evidence type="ECO:0000256" key="1">
    <source>
        <dbReference type="SAM" id="MobiDB-lite"/>
    </source>
</evidence>
<dbReference type="KEGG" id="kfl:Kfla_0940"/>
<reference evidence="2 3" key="2">
    <citation type="journal article" date="2010" name="Stand. Genomic Sci.">
        <title>Complete genome sequence of Kribbella flavida type strain (IFO 14399).</title>
        <authorList>
            <person name="Pukall R."/>
            <person name="Lapidus A."/>
            <person name="Glavina Del Rio T."/>
            <person name="Copeland A."/>
            <person name="Tice H."/>
            <person name="Cheng J.-F."/>
            <person name="Lucas S."/>
            <person name="Chen F."/>
            <person name="Nolan M."/>
            <person name="LaButti K."/>
            <person name="Pati A."/>
            <person name="Ivanova N."/>
            <person name="Mavrommatis K."/>
            <person name="Mikhailova N."/>
            <person name="Pitluck S."/>
            <person name="Bruce D."/>
            <person name="Goodwin L."/>
            <person name="Land M."/>
            <person name="Hauser L."/>
            <person name="Chang Y.-J."/>
            <person name="Jeffries C.D."/>
            <person name="Chen A."/>
            <person name="Palaniappan K."/>
            <person name="Chain P."/>
            <person name="Rohde M."/>
            <person name="Goeker M."/>
            <person name="Bristow J."/>
            <person name="Eisen J.A."/>
            <person name="Markowitz V."/>
            <person name="Hugenholtz P."/>
            <person name="Kyrpides N.C."/>
            <person name="Klenk H.-P."/>
            <person name="Brettin T."/>
        </authorList>
    </citation>
    <scope>NUCLEOTIDE SEQUENCE [LARGE SCALE GENOMIC DNA]</scope>
    <source>
        <strain evidence="3">DSM 17836 / JCM 10339 / NBRC 14399</strain>
    </source>
</reference>
<dbReference type="RefSeq" id="WP_012918601.1">
    <property type="nucleotide sequence ID" value="NC_013729.1"/>
</dbReference>
<dbReference type="OrthoDB" id="3812886at2"/>
<proteinExistence type="predicted"/>
<name>D2Q047_KRIFD</name>
<dbReference type="HOGENOM" id="CLU_846708_0_0_11"/>